<protein>
    <submittedName>
        <fullName evidence="1">Uncharacterized protein</fullName>
    </submittedName>
</protein>
<accession>A0A645BG00</accession>
<evidence type="ECO:0000313" key="1">
    <source>
        <dbReference type="EMBL" id="MPM64369.1"/>
    </source>
</evidence>
<organism evidence="1">
    <name type="scientific">bioreactor metagenome</name>
    <dbReference type="NCBI Taxonomy" id="1076179"/>
    <lineage>
        <taxon>unclassified sequences</taxon>
        <taxon>metagenomes</taxon>
        <taxon>ecological metagenomes</taxon>
    </lineage>
</organism>
<comment type="caution">
    <text evidence="1">The sequence shown here is derived from an EMBL/GenBank/DDBJ whole genome shotgun (WGS) entry which is preliminary data.</text>
</comment>
<gene>
    <name evidence="1" type="ORF">SDC9_111255</name>
</gene>
<sequence length="123" mass="13986">MAKDIQASERFRLKPGIVRCCLSSVFYSNPHDGVCKGKMRPAKQSHFSMHAEAVVGKTIGEVITMETPSNGLNELLERDVKARTYFDRLPPEMRKALNDQNISSFEMLRLWVDGNYGVNTFFN</sequence>
<reference evidence="1" key="1">
    <citation type="submission" date="2019-08" db="EMBL/GenBank/DDBJ databases">
        <authorList>
            <person name="Kucharzyk K."/>
            <person name="Murdoch R.W."/>
            <person name="Higgins S."/>
            <person name="Loffler F."/>
        </authorList>
    </citation>
    <scope>NUCLEOTIDE SEQUENCE</scope>
</reference>
<dbReference type="EMBL" id="VSSQ01019912">
    <property type="protein sequence ID" value="MPM64369.1"/>
    <property type="molecule type" value="Genomic_DNA"/>
</dbReference>
<dbReference type="AlphaFoldDB" id="A0A645BG00"/>
<proteinExistence type="predicted"/>
<name>A0A645BG00_9ZZZZ</name>